<keyword evidence="5" id="KW-1185">Reference proteome</keyword>
<feature type="compositionally biased region" description="Acidic residues" evidence="2">
    <location>
        <begin position="1"/>
        <end position="14"/>
    </location>
</feature>
<dbReference type="AlphaFoldDB" id="A0A1G9P354"/>
<keyword evidence="1" id="KW-0175">Coiled coil</keyword>
<dbReference type="SUPFAM" id="SSF89550">
    <property type="entry name" value="PHP domain-like"/>
    <property type="match status" value="1"/>
</dbReference>
<dbReference type="SMART" id="SM00481">
    <property type="entry name" value="POLIIIAc"/>
    <property type="match status" value="1"/>
</dbReference>
<accession>A0A1G9P354</accession>
<organism evidence="4 5">
    <name type="scientific">Halogranum gelatinilyticum</name>
    <dbReference type="NCBI Taxonomy" id="660521"/>
    <lineage>
        <taxon>Archaea</taxon>
        <taxon>Methanobacteriati</taxon>
        <taxon>Methanobacteriota</taxon>
        <taxon>Stenosarchaea group</taxon>
        <taxon>Halobacteria</taxon>
        <taxon>Halobacteriales</taxon>
        <taxon>Haloferacaceae</taxon>
    </lineage>
</organism>
<dbReference type="Gene3D" id="3.20.20.140">
    <property type="entry name" value="Metal-dependent hydrolases"/>
    <property type="match status" value="1"/>
</dbReference>
<evidence type="ECO:0000313" key="4">
    <source>
        <dbReference type="EMBL" id="SDL92993.1"/>
    </source>
</evidence>
<sequence length="284" mass="30115">MDDDADVTGDETDGAVDGGSTPVADLHLHTTASDGVLTVPELPAAARAGGVDTVAVTDHDCIHPALDAPVAVRDGVRVVRGIELRVDAGSQKVDLLGYAVEPTAALEAELARLQENRKERARTIVERVEARLGVTLDVAIHEGIGRPHIARAIDASDADYSYQDAFDDLIGDDGPCYVAREITSFERGVELLADSCPVVSLAHPFRYDDVDAALALTDRLDGVERYYPYEESVTVDEGRLDALVADGDLVATGGSDAHDRTLGRAGPPPAAFERIAARLPRAES</sequence>
<dbReference type="STRING" id="660521.SAMN04487949_0212"/>
<dbReference type="Pfam" id="PF02811">
    <property type="entry name" value="PHP"/>
    <property type="match status" value="1"/>
</dbReference>
<proteinExistence type="predicted"/>
<feature type="domain" description="Polymerase/histidinol phosphatase N-terminal" evidence="3">
    <location>
        <begin position="24"/>
        <end position="88"/>
    </location>
</feature>
<protein>
    <recommendedName>
        <fullName evidence="3">Polymerase/histidinol phosphatase N-terminal domain-containing protein</fullName>
    </recommendedName>
</protein>
<dbReference type="RefSeq" id="WP_139173260.1">
    <property type="nucleotide sequence ID" value="NZ_FNHL01000001.1"/>
</dbReference>
<dbReference type="InterPro" id="IPR003141">
    <property type="entry name" value="Pol/His_phosphatase_N"/>
</dbReference>
<dbReference type="GO" id="GO:0035312">
    <property type="term" value="F:5'-3' DNA exonuclease activity"/>
    <property type="evidence" value="ECO:0007669"/>
    <property type="project" value="TreeGrafter"/>
</dbReference>
<dbReference type="GO" id="GO:0004534">
    <property type="term" value="F:5'-3' RNA exonuclease activity"/>
    <property type="evidence" value="ECO:0007669"/>
    <property type="project" value="TreeGrafter"/>
</dbReference>
<name>A0A1G9P354_9EURY</name>
<dbReference type="EMBL" id="FNHL01000001">
    <property type="protein sequence ID" value="SDL92993.1"/>
    <property type="molecule type" value="Genomic_DNA"/>
</dbReference>
<dbReference type="PANTHER" id="PTHR42924">
    <property type="entry name" value="EXONUCLEASE"/>
    <property type="match status" value="1"/>
</dbReference>
<evidence type="ECO:0000256" key="2">
    <source>
        <dbReference type="SAM" id="MobiDB-lite"/>
    </source>
</evidence>
<dbReference type="InterPro" id="IPR004013">
    <property type="entry name" value="PHP_dom"/>
</dbReference>
<evidence type="ECO:0000313" key="5">
    <source>
        <dbReference type="Proteomes" id="UP000199451"/>
    </source>
</evidence>
<evidence type="ECO:0000259" key="3">
    <source>
        <dbReference type="SMART" id="SM00481"/>
    </source>
</evidence>
<dbReference type="InterPro" id="IPR052018">
    <property type="entry name" value="PHP_domain"/>
</dbReference>
<dbReference type="Gene3D" id="1.10.150.650">
    <property type="match status" value="1"/>
</dbReference>
<dbReference type="InterPro" id="IPR016195">
    <property type="entry name" value="Pol/histidinol_Pase-like"/>
</dbReference>
<feature type="region of interest" description="Disordered" evidence="2">
    <location>
        <begin position="1"/>
        <end position="26"/>
    </location>
</feature>
<reference evidence="5" key="1">
    <citation type="submission" date="2016-10" db="EMBL/GenBank/DDBJ databases">
        <authorList>
            <person name="Varghese N."/>
            <person name="Submissions S."/>
        </authorList>
    </citation>
    <scope>NUCLEOTIDE SEQUENCE [LARGE SCALE GENOMIC DNA]</scope>
    <source>
        <strain evidence="5">CGMCC 1.10119</strain>
    </source>
</reference>
<dbReference type="OrthoDB" id="196608at2157"/>
<feature type="coiled-coil region" evidence="1">
    <location>
        <begin position="103"/>
        <end position="131"/>
    </location>
</feature>
<dbReference type="PANTHER" id="PTHR42924:SF18">
    <property type="entry name" value="POLYMERASE_HISTIDINOL PHOSPHATASE N-TERMINAL DOMAIN-CONTAINING PROTEIN"/>
    <property type="match status" value="1"/>
</dbReference>
<evidence type="ECO:0000256" key="1">
    <source>
        <dbReference type="SAM" id="Coils"/>
    </source>
</evidence>
<dbReference type="Proteomes" id="UP000199451">
    <property type="component" value="Unassembled WGS sequence"/>
</dbReference>
<gene>
    <name evidence="4" type="ORF">SAMN04487949_0212</name>
</gene>